<protein>
    <recommendedName>
        <fullName evidence="9">IclR family transcriptional regulator</fullName>
    </recommendedName>
</protein>
<keyword evidence="2" id="KW-0238">DNA-binding</keyword>
<dbReference type="InterPro" id="IPR050707">
    <property type="entry name" value="HTH_MetabolicPath_Reg"/>
</dbReference>
<dbReference type="GO" id="GO:0003700">
    <property type="term" value="F:DNA-binding transcription factor activity"/>
    <property type="evidence" value="ECO:0007669"/>
    <property type="project" value="TreeGrafter"/>
</dbReference>
<dbReference type="PROSITE" id="PS51077">
    <property type="entry name" value="HTH_ICLR"/>
    <property type="match status" value="1"/>
</dbReference>
<feature type="domain" description="IclR-ED" evidence="6">
    <location>
        <begin position="153"/>
        <end position="320"/>
    </location>
</feature>
<dbReference type="InterPro" id="IPR005471">
    <property type="entry name" value="Tscrpt_reg_IclR_N"/>
</dbReference>
<keyword evidence="3" id="KW-0804">Transcription</keyword>
<dbReference type="Pfam" id="PF01614">
    <property type="entry name" value="IclR_C"/>
    <property type="match status" value="1"/>
</dbReference>
<feature type="region of interest" description="Disordered" evidence="4">
    <location>
        <begin position="1"/>
        <end position="87"/>
    </location>
</feature>
<dbReference type="SUPFAM" id="SSF55781">
    <property type="entry name" value="GAF domain-like"/>
    <property type="match status" value="1"/>
</dbReference>
<feature type="compositionally biased region" description="Polar residues" evidence="4">
    <location>
        <begin position="73"/>
        <end position="87"/>
    </location>
</feature>
<dbReference type="SUPFAM" id="SSF46785">
    <property type="entry name" value="Winged helix' DNA-binding domain"/>
    <property type="match status" value="1"/>
</dbReference>
<evidence type="ECO:0000256" key="4">
    <source>
        <dbReference type="SAM" id="MobiDB-lite"/>
    </source>
</evidence>
<keyword evidence="8" id="KW-1185">Reference proteome</keyword>
<gene>
    <name evidence="7" type="ORF">DOO78_20760</name>
</gene>
<evidence type="ECO:0000259" key="6">
    <source>
        <dbReference type="PROSITE" id="PS51078"/>
    </source>
</evidence>
<dbReference type="GO" id="GO:0045892">
    <property type="term" value="P:negative regulation of DNA-templated transcription"/>
    <property type="evidence" value="ECO:0007669"/>
    <property type="project" value="TreeGrafter"/>
</dbReference>
<dbReference type="InterPro" id="IPR036388">
    <property type="entry name" value="WH-like_DNA-bd_sf"/>
</dbReference>
<dbReference type="PANTHER" id="PTHR30136">
    <property type="entry name" value="HELIX-TURN-HELIX TRANSCRIPTIONAL REGULATOR, ICLR FAMILY"/>
    <property type="match status" value="1"/>
</dbReference>
<dbReference type="Proteomes" id="UP000249065">
    <property type="component" value="Unassembled WGS sequence"/>
</dbReference>
<dbReference type="AlphaFoldDB" id="A0A327M489"/>
<dbReference type="SMART" id="SM00346">
    <property type="entry name" value="HTH_ICLR"/>
    <property type="match status" value="1"/>
</dbReference>
<dbReference type="PROSITE" id="PS51078">
    <property type="entry name" value="ICLR_ED"/>
    <property type="match status" value="1"/>
</dbReference>
<feature type="domain" description="HTH iclR-type" evidence="5">
    <location>
        <begin position="90"/>
        <end position="152"/>
    </location>
</feature>
<proteinExistence type="predicted"/>
<evidence type="ECO:0000256" key="3">
    <source>
        <dbReference type="ARBA" id="ARBA00023163"/>
    </source>
</evidence>
<dbReference type="InterPro" id="IPR014757">
    <property type="entry name" value="Tscrpt_reg_IclR_C"/>
</dbReference>
<evidence type="ECO:0000313" key="8">
    <source>
        <dbReference type="Proteomes" id="UP000249065"/>
    </source>
</evidence>
<accession>A0A327M489</accession>
<comment type="caution">
    <text evidence="7">The sequence shown here is derived from an EMBL/GenBank/DDBJ whole genome shotgun (WGS) entry which is preliminary data.</text>
</comment>
<evidence type="ECO:0000256" key="2">
    <source>
        <dbReference type="ARBA" id="ARBA00023125"/>
    </source>
</evidence>
<dbReference type="Gene3D" id="1.10.10.10">
    <property type="entry name" value="Winged helix-like DNA-binding domain superfamily/Winged helix DNA-binding domain"/>
    <property type="match status" value="1"/>
</dbReference>
<name>A0A327M489_9PROT</name>
<dbReference type="InterPro" id="IPR029016">
    <property type="entry name" value="GAF-like_dom_sf"/>
</dbReference>
<keyword evidence="1" id="KW-0805">Transcription regulation</keyword>
<feature type="compositionally biased region" description="Basic residues" evidence="4">
    <location>
        <begin position="20"/>
        <end position="31"/>
    </location>
</feature>
<evidence type="ECO:0000256" key="1">
    <source>
        <dbReference type="ARBA" id="ARBA00023015"/>
    </source>
</evidence>
<dbReference type="OrthoDB" id="6811967at2"/>
<dbReference type="Pfam" id="PF09339">
    <property type="entry name" value="HTH_IclR"/>
    <property type="match status" value="1"/>
</dbReference>
<organism evidence="7 8">
    <name type="scientific">Roseicella frigidaeris</name>
    <dbReference type="NCBI Taxonomy" id="2230885"/>
    <lineage>
        <taxon>Bacteria</taxon>
        <taxon>Pseudomonadati</taxon>
        <taxon>Pseudomonadota</taxon>
        <taxon>Alphaproteobacteria</taxon>
        <taxon>Acetobacterales</taxon>
        <taxon>Roseomonadaceae</taxon>
        <taxon>Roseicella</taxon>
    </lineage>
</organism>
<dbReference type="PANTHER" id="PTHR30136:SF8">
    <property type="entry name" value="TRANSCRIPTIONAL REGULATORY PROTEIN"/>
    <property type="match status" value="1"/>
</dbReference>
<dbReference type="Gene3D" id="3.30.450.40">
    <property type="match status" value="1"/>
</dbReference>
<evidence type="ECO:0008006" key="9">
    <source>
        <dbReference type="Google" id="ProtNLM"/>
    </source>
</evidence>
<reference evidence="8" key="1">
    <citation type="submission" date="2018-06" db="EMBL/GenBank/DDBJ databases">
        <authorList>
            <person name="Khan S.A."/>
        </authorList>
    </citation>
    <scope>NUCLEOTIDE SEQUENCE [LARGE SCALE GENOMIC DNA]</scope>
    <source>
        <strain evidence="8">DB-1506</strain>
    </source>
</reference>
<sequence>MGRGAGPRSLRLAVPLQGGRGRRLSHGRQGRPHGDGVATLPTRAPTAGREGRAVPRLTVPRARPLSAAMRSAGTGQEDTGTEAGSEQRSIQSVVIGFRLIAALEAAGGPAPLKELAAAAGMPPSRAHAYLASLRAVGLVTQDGEGGRYDLGPRALSLGLAALGRLEVRDAALDAMRRFRDETGESVHLSVWSGQSPVIVARLDGRRNVSLAIRLGFALPLDRSASGRIFLAFLPEAEATKAGRNLRQEIEAARRSGIAITDGLLNAGFAAISVPVFNHAGDLAAALTTLGAAGHLDIAPEGRTAAQLRLAGQAASAALGYGLVRGQPAAR</sequence>
<evidence type="ECO:0000259" key="5">
    <source>
        <dbReference type="PROSITE" id="PS51077"/>
    </source>
</evidence>
<dbReference type="GO" id="GO:0003677">
    <property type="term" value="F:DNA binding"/>
    <property type="evidence" value="ECO:0007669"/>
    <property type="project" value="UniProtKB-KW"/>
</dbReference>
<evidence type="ECO:0000313" key="7">
    <source>
        <dbReference type="EMBL" id="RAI57094.1"/>
    </source>
</evidence>
<dbReference type="EMBL" id="QLIX01000021">
    <property type="protein sequence ID" value="RAI57094.1"/>
    <property type="molecule type" value="Genomic_DNA"/>
</dbReference>
<dbReference type="FunFam" id="1.10.10.10:FF:000056">
    <property type="entry name" value="IclR family transcriptional regulator"/>
    <property type="match status" value="1"/>
</dbReference>
<dbReference type="InterPro" id="IPR036390">
    <property type="entry name" value="WH_DNA-bd_sf"/>
</dbReference>